<keyword evidence="3" id="KW-0732">Signal</keyword>
<dbReference type="NCBIfam" id="TIGR00756">
    <property type="entry name" value="PPR"/>
    <property type="match status" value="8"/>
</dbReference>
<dbReference type="InterPro" id="IPR051240">
    <property type="entry name" value="Mito_RNA-Proc/Resp"/>
</dbReference>
<dbReference type="PANTHER" id="PTHR47933">
    <property type="entry name" value="PENTATRICOPEPTIDE REPEAT-CONTAINING PROTEIN 1, MITOCHONDRIAL"/>
    <property type="match status" value="1"/>
</dbReference>
<feature type="repeat" description="PPR" evidence="2">
    <location>
        <begin position="567"/>
        <end position="601"/>
    </location>
</feature>
<dbReference type="EMBL" id="LVLJ01001084">
    <property type="protein sequence ID" value="OAE31494.1"/>
    <property type="molecule type" value="Genomic_DNA"/>
</dbReference>
<feature type="repeat" description="PPR" evidence="2">
    <location>
        <begin position="391"/>
        <end position="425"/>
    </location>
</feature>
<evidence type="ECO:0000313" key="4">
    <source>
        <dbReference type="EMBL" id="OAE31494.1"/>
    </source>
</evidence>
<keyword evidence="1" id="KW-0677">Repeat</keyword>
<name>A0A176WF07_MARPO</name>
<feature type="signal peptide" evidence="3">
    <location>
        <begin position="1"/>
        <end position="22"/>
    </location>
</feature>
<dbReference type="GO" id="GO:0003729">
    <property type="term" value="F:mRNA binding"/>
    <property type="evidence" value="ECO:0007669"/>
    <property type="project" value="TreeGrafter"/>
</dbReference>
<sequence>MCAHFELLRLTALLLRTRGLAGVAVSTIAQWVQSTDLINSLGNLSGLPSGCEESVEFVSGILGLQNDQLMAPLLHCRKHQMLRSGISWKCLCKSMGALGTGGANWVSENTCHRWYTVDVECLREGDQIASQGEERSCSVPSTNGRVVDGTGENVRALTVDSFDSCTEPSKNKNHEGLVRKASLGSLTSGGFSCLQQEQIFRSQPLRRTLSGYHTIQKSVESNVDGTSSQGSGFKAEGAMSQMQEGLTVADESATFGLTVKSINDIISSPGWEEALEKMDVQFSTLTVSEIMRRQPNVNRTFEFFKWVKEKKGFQHTARTYKIMLHRLMSFRDFKRKNLETVRNVIHQSLEDGFSPGVTIHTFLIDGYCQVGNLDEAQTHLNLMEMNGCLPNVVTYSALINGFVRVGRIDDALKVFDEMEAKNCEANVVTYSALIHGLVKDTRRLPEAWTLFEKMKMKGCAPNLITYSCLVHGLVKAGHFEEVNTLLAEMRESGCTPNLFIYATLINYFVKVGKLGRAWQLFGRMKEDGLVPNLFVFTPIISSLGKAGEWESAQVLLEEMRACGCHPDMVAYSALIAGLVKAGRWQEGCKVLEEMQRYGCVPTERTYSPLIEGLVKVGEVSKAEELFEEMIAKGCQPTSVIRQALSKSTLSLNQPKNDIISR</sequence>
<keyword evidence="5" id="KW-1185">Reference proteome</keyword>
<evidence type="ECO:0000256" key="3">
    <source>
        <dbReference type="SAM" id="SignalP"/>
    </source>
</evidence>
<feature type="repeat" description="PPR" evidence="2">
    <location>
        <begin position="532"/>
        <end position="566"/>
    </location>
</feature>
<dbReference type="Proteomes" id="UP000077202">
    <property type="component" value="Unassembled WGS sequence"/>
</dbReference>
<evidence type="ECO:0000313" key="5">
    <source>
        <dbReference type="Proteomes" id="UP000077202"/>
    </source>
</evidence>
<comment type="caution">
    <text evidence="4">The sequence shown here is derived from an EMBL/GenBank/DDBJ whole genome shotgun (WGS) entry which is preliminary data.</text>
</comment>
<dbReference type="Gene3D" id="1.25.40.10">
    <property type="entry name" value="Tetratricopeptide repeat domain"/>
    <property type="match status" value="4"/>
</dbReference>
<dbReference type="Pfam" id="PF13812">
    <property type="entry name" value="PPR_3"/>
    <property type="match status" value="1"/>
</dbReference>
<feature type="repeat" description="PPR" evidence="2">
    <location>
        <begin position="426"/>
        <end position="461"/>
    </location>
</feature>
<reference evidence="4" key="1">
    <citation type="submission" date="2016-03" db="EMBL/GenBank/DDBJ databases">
        <title>Mechanisms controlling the formation of the plant cell surface in tip-growing cells are functionally conserved among land plants.</title>
        <authorList>
            <person name="Honkanen S."/>
            <person name="Jones V.A."/>
            <person name="Morieri G."/>
            <person name="Champion C."/>
            <person name="Hetherington A.J."/>
            <person name="Kelly S."/>
            <person name="Saint-Marcoux D."/>
            <person name="Proust H."/>
            <person name="Prescott H."/>
            <person name="Dolan L."/>
        </authorList>
    </citation>
    <scope>NUCLEOTIDE SEQUENCE [LARGE SCALE GENOMIC DNA]</scope>
    <source>
        <tissue evidence="4">Whole gametophyte</tissue>
    </source>
</reference>
<dbReference type="PANTHER" id="PTHR47933:SF11">
    <property type="entry name" value="PENTATRICOPEPTIDE REPEAT-CONTAINING PROTEIN 2"/>
    <property type="match status" value="1"/>
</dbReference>
<feature type="repeat" description="PPR" evidence="2">
    <location>
        <begin position="497"/>
        <end position="531"/>
    </location>
</feature>
<feature type="repeat" description="PPR" evidence="2">
    <location>
        <begin position="462"/>
        <end position="496"/>
    </location>
</feature>
<dbReference type="Pfam" id="PF12854">
    <property type="entry name" value="PPR_1"/>
    <property type="match status" value="2"/>
</dbReference>
<dbReference type="PROSITE" id="PS51375">
    <property type="entry name" value="PPR"/>
    <property type="match status" value="8"/>
</dbReference>
<dbReference type="InterPro" id="IPR011990">
    <property type="entry name" value="TPR-like_helical_dom_sf"/>
</dbReference>
<dbReference type="Pfam" id="PF13041">
    <property type="entry name" value="PPR_2"/>
    <property type="match status" value="2"/>
</dbReference>
<evidence type="ECO:0008006" key="6">
    <source>
        <dbReference type="Google" id="ProtNLM"/>
    </source>
</evidence>
<accession>A0A176WF07</accession>
<evidence type="ECO:0000256" key="1">
    <source>
        <dbReference type="ARBA" id="ARBA00022737"/>
    </source>
</evidence>
<feature type="repeat" description="PPR" evidence="2">
    <location>
        <begin position="602"/>
        <end position="636"/>
    </location>
</feature>
<proteinExistence type="predicted"/>
<evidence type="ECO:0000256" key="2">
    <source>
        <dbReference type="PROSITE-ProRule" id="PRU00708"/>
    </source>
</evidence>
<dbReference type="AlphaFoldDB" id="A0A176WF07"/>
<dbReference type="InterPro" id="IPR002885">
    <property type="entry name" value="PPR_rpt"/>
</dbReference>
<organism evidence="4 5">
    <name type="scientific">Marchantia polymorpha subsp. ruderalis</name>
    <dbReference type="NCBI Taxonomy" id="1480154"/>
    <lineage>
        <taxon>Eukaryota</taxon>
        <taxon>Viridiplantae</taxon>
        <taxon>Streptophyta</taxon>
        <taxon>Embryophyta</taxon>
        <taxon>Marchantiophyta</taxon>
        <taxon>Marchantiopsida</taxon>
        <taxon>Marchantiidae</taxon>
        <taxon>Marchantiales</taxon>
        <taxon>Marchantiaceae</taxon>
        <taxon>Marchantia</taxon>
    </lineage>
</organism>
<gene>
    <name evidence="4" type="ORF">AXG93_1670s1120</name>
</gene>
<feature type="chain" id="PRO_5008052526" description="Pentacotripeptide-repeat region of PRORP domain-containing protein" evidence="3">
    <location>
        <begin position="23"/>
        <end position="661"/>
    </location>
</feature>
<feature type="repeat" description="PPR" evidence="2">
    <location>
        <begin position="356"/>
        <end position="390"/>
    </location>
</feature>
<protein>
    <recommendedName>
        <fullName evidence="6">Pentacotripeptide-repeat region of PRORP domain-containing protein</fullName>
    </recommendedName>
</protein>